<proteinExistence type="predicted"/>
<feature type="compositionally biased region" description="Polar residues" evidence="1">
    <location>
        <begin position="58"/>
        <end position="81"/>
    </location>
</feature>
<feature type="region of interest" description="Disordered" evidence="1">
    <location>
        <begin position="1"/>
        <end position="23"/>
    </location>
</feature>
<sequence length="156" mass="17453">MRFQQALLLQKQQAEQEDQREEWEKKFKPVYEAVNRDYEAAMHWYDPIALSLERVTKQLPQHDQTSISPSPVTSGTPSISSRVKPLTTSLSSLTLSDRTRAASHDPNSPSRNSTRKGDVDTKTVDGERKARPGARASTVRGAQMQRANVVAGPRSH</sequence>
<reference evidence="2 3" key="1">
    <citation type="submission" date="2009-08" db="EMBL/GenBank/DDBJ databases">
        <title>The Genome Sequence of Spizellomyces punctatus strain DAOM BR117.</title>
        <authorList>
            <consortium name="The Broad Institute Genome Sequencing Platform"/>
            <person name="Russ C."/>
            <person name="Cuomo C."/>
            <person name="Shea T."/>
            <person name="Young S.K."/>
            <person name="Zeng Q."/>
            <person name="Koehrsen M."/>
            <person name="Haas B."/>
            <person name="Borodovsky M."/>
            <person name="Guigo R."/>
            <person name="Alvarado L."/>
            <person name="Berlin A."/>
            <person name="Bochicchio J."/>
            <person name="Borenstein D."/>
            <person name="Chapman S."/>
            <person name="Chen Z."/>
            <person name="Engels R."/>
            <person name="Freedman E."/>
            <person name="Gellesch M."/>
            <person name="Goldberg J."/>
            <person name="Griggs A."/>
            <person name="Gujja S."/>
            <person name="Heiman D."/>
            <person name="Hepburn T."/>
            <person name="Howarth C."/>
            <person name="Jen D."/>
            <person name="Larson L."/>
            <person name="Lewis B."/>
            <person name="Mehta T."/>
            <person name="Park D."/>
            <person name="Pearson M."/>
            <person name="Roberts A."/>
            <person name="Saif S."/>
            <person name="Shenoy N."/>
            <person name="Sisk P."/>
            <person name="Stolte C."/>
            <person name="Sykes S."/>
            <person name="Thomson T."/>
            <person name="Walk T."/>
            <person name="White J."/>
            <person name="Yandava C."/>
            <person name="Burger G."/>
            <person name="Gray M.W."/>
            <person name="Holland P.W.H."/>
            <person name="King N."/>
            <person name="Lang F.B.F."/>
            <person name="Roger A.J."/>
            <person name="Ruiz-Trillo I."/>
            <person name="Lander E."/>
            <person name="Nusbaum C."/>
        </authorList>
    </citation>
    <scope>NUCLEOTIDE SEQUENCE [LARGE SCALE GENOMIC DNA]</scope>
    <source>
        <strain evidence="2 3">DAOM BR117</strain>
    </source>
</reference>
<feature type="compositionally biased region" description="Low complexity" evidence="1">
    <location>
        <begin position="86"/>
        <end position="96"/>
    </location>
</feature>
<dbReference type="VEuPathDB" id="FungiDB:SPPG_07226"/>
<dbReference type="EMBL" id="KQ257464">
    <property type="protein sequence ID" value="KNC97296.1"/>
    <property type="molecule type" value="Genomic_DNA"/>
</dbReference>
<protein>
    <submittedName>
        <fullName evidence="2">Uncharacterized protein</fullName>
    </submittedName>
</protein>
<accession>A0A0L0H8J7</accession>
<organism evidence="2 3">
    <name type="scientific">Spizellomyces punctatus (strain DAOM BR117)</name>
    <dbReference type="NCBI Taxonomy" id="645134"/>
    <lineage>
        <taxon>Eukaryota</taxon>
        <taxon>Fungi</taxon>
        <taxon>Fungi incertae sedis</taxon>
        <taxon>Chytridiomycota</taxon>
        <taxon>Chytridiomycota incertae sedis</taxon>
        <taxon>Chytridiomycetes</taxon>
        <taxon>Spizellomycetales</taxon>
        <taxon>Spizellomycetaceae</taxon>
        <taxon>Spizellomyces</taxon>
    </lineage>
</organism>
<gene>
    <name evidence="2" type="ORF">SPPG_07226</name>
</gene>
<evidence type="ECO:0000256" key="1">
    <source>
        <dbReference type="SAM" id="MobiDB-lite"/>
    </source>
</evidence>
<evidence type="ECO:0000313" key="2">
    <source>
        <dbReference type="EMBL" id="KNC97296.1"/>
    </source>
</evidence>
<dbReference type="GeneID" id="27690454"/>
<dbReference type="OrthoDB" id="10365832at2759"/>
<dbReference type="AlphaFoldDB" id="A0A0L0H8J7"/>
<evidence type="ECO:0000313" key="3">
    <source>
        <dbReference type="Proteomes" id="UP000053201"/>
    </source>
</evidence>
<name>A0A0L0H8J7_SPIPD</name>
<feature type="compositionally biased region" description="Low complexity" evidence="1">
    <location>
        <begin position="1"/>
        <end position="13"/>
    </location>
</feature>
<dbReference type="Proteomes" id="UP000053201">
    <property type="component" value="Unassembled WGS sequence"/>
</dbReference>
<dbReference type="InParanoid" id="A0A0L0H8J7"/>
<feature type="region of interest" description="Disordered" evidence="1">
    <location>
        <begin position="56"/>
        <end position="156"/>
    </location>
</feature>
<feature type="compositionally biased region" description="Basic and acidic residues" evidence="1">
    <location>
        <begin position="115"/>
        <end position="130"/>
    </location>
</feature>
<keyword evidence="3" id="KW-1185">Reference proteome</keyword>
<dbReference type="RefSeq" id="XP_016605336.1">
    <property type="nucleotide sequence ID" value="XM_016755389.1"/>
</dbReference>